<proteinExistence type="predicted"/>
<evidence type="ECO:0000313" key="2">
    <source>
        <dbReference type="EMBL" id="EJW94697.1"/>
    </source>
</evidence>
<protein>
    <submittedName>
        <fullName evidence="2">Protein containing PspC domain protein</fullName>
    </submittedName>
</protein>
<dbReference type="EMBL" id="AMCI01006227">
    <property type="protein sequence ID" value="EJW94697.1"/>
    <property type="molecule type" value="Genomic_DNA"/>
</dbReference>
<dbReference type="PROSITE" id="PS51274">
    <property type="entry name" value="GATASE_COBBQ"/>
    <property type="match status" value="1"/>
</dbReference>
<sequence length="24" mass="2712">MEKKLYRIREGKKIAGVCGGIAKY</sequence>
<feature type="domain" description="Phage shock protein PspC N-terminal" evidence="1">
    <location>
        <begin position="3"/>
        <end position="24"/>
    </location>
</feature>
<dbReference type="InterPro" id="IPR007168">
    <property type="entry name" value="Phageshock_PspC_N"/>
</dbReference>
<evidence type="ECO:0000259" key="1">
    <source>
        <dbReference type="Pfam" id="PF04024"/>
    </source>
</evidence>
<accession>J9FYS5</accession>
<organism evidence="2">
    <name type="scientific">gut metagenome</name>
    <dbReference type="NCBI Taxonomy" id="749906"/>
    <lineage>
        <taxon>unclassified sequences</taxon>
        <taxon>metagenomes</taxon>
        <taxon>organismal metagenomes</taxon>
    </lineage>
</organism>
<reference evidence="2" key="1">
    <citation type="journal article" date="2012" name="PLoS ONE">
        <title>Gene sets for utilization of primary and secondary nutrition supplies in the distal gut of endangered iberian lynx.</title>
        <authorList>
            <person name="Alcaide M."/>
            <person name="Messina E."/>
            <person name="Richter M."/>
            <person name="Bargiela R."/>
            <person name="Peplies J."/>
            <person name="Huws S.A."/>
            <person name="Newbold C.J."/>
            <person name="Golyshin P.N."/>
            <person name="Simon M.A."/>
            <person name="Lopez G."/>
            <person name="Yakimov M.M."/>
            <person name="Ferrer M."/>
        </authorList>
    </citation>
    <scope>NUCLEOTIDE SEQUENCE</scope>
</reference>
<gene>
    <name evidence="2" type="ORF">EVA_17196</name>
</gene>
<comment type="caution">
    <text evidence="2">The sequence shown here is derived from an EMBL/GenBank/DDBJ whole genome shotgun (WGS) entry which is preliminary data.</text>
</comment>
<feature type="non-terminal residue" evidence="2">
    <location>
        <position position="24"/>
    </location>
</feature>
<dbReference type="AlphaFoldDB" id="J9FYS5"/>
<dbReference type="Pfam" id="PF04024">
    <property type="entry name" value="PspC"/>
    <property type="match status" value="1"/>
</dbReference>
<name>J9FYS5_9ZZZZ</name>